<evidence type="ECO:0000313" key="9">
    <source>
        <dbReference type="Proteomes" id="UP001295740"/>
    </source>
</evidence>
<evidence type="ECO:0000256" key="1">
    <source>
        <dbReference type="ARBA" id="ARBA00004141"/>
    </source>
</evidence>
<name>A0AAI8VD65_9PEZI</name>
<evidence type="ECO:0000256" key="3">
    <source>
        <dbReference type="ARBA" id="ARBA00022989"/>
    </source>
</evidence>
<evidence type="ECO:0000259" key="7">
    <source>
        <dbReference type="Pfam" id="PF13515"/>
    </source>
</evidence>
<feature type="transmembrane region" description="Helical" evidence="6">
    <location>
        <begin position="676"/>
        <end position="692"/>
    </location>
</feature>
<gene>
    <name evidence="8" type="ORF">KHLLAP_LOCUS3293</name>
</gene>
<keyword evidence="2 6" id="KW-0812">Transmembrane</keyword>
<evidence type="ECO:0000256" key="2">
    <source>
        <dbReference type="ARBA" id="ARBA00022692"/>
    </source>
</evidence>
<comment type="subcellular location">
    <subcellularLocation>
        <location evidence="1">Membrane</location>
        <topology evidence="1">Multi-pass membrane protein</topology>
    </subcellularLocation>
</comment>
<dbReference type="Pfam" id="PF13515">
    <property type="entry name" value="FUSC_2"/>
    <property type="match status" value="1"/>
</dbReference>
<feature type="transmembrane region" description="Helical" evidence="6">
    <location>
        <begin position="230"/>
        <end position="251"/>
    </location>
</feature>
<feature type="transmembrane region" description="Helical" evidence="6">
    <location>
        <begin position="786"/>
        <end position="809"/>
    </location>
</feature>
<evidence type="ECO:0000256" key="6">
    <source>
        <dbReference type="SAM" id="Phobius"/>
    </source>
</evidence>
<feature type="transmembrane region" description="Helical" evidence="6">
    <location>
        <begin position="132"/>
        <end position="153"/>
    </location>
</feature>
<feature type="transmembrane region" description="Helical" evidence="6">
    <location>
        <begin position="645"/>
        <end position="664"/>
    </location>
</feature>
<dbReference type="PANTHER" id="PTHR47804">
    <property type="entry name" value="60S RIBOSOMAL PROTEIN L19"/>
    <property type="match status" value="1"/>
</dbReference>
<comment type="caution">
    <text evidence="8">The sequence shown here is derived from an EMBL/GenBank/DDBJ whole genome shotgun (WGS) entry which is preliminary data.</text>
</comment>
<feature type="transmembrane region" description="Helical" evidence="6">
    <location>
        <begin position="747"/>
        <end position="766"/>
    </location>
</feature>
<dbReference type="Proteomes" id="UP001295740">
    <property type="component" value="Unassembled WGS sequence"/>
</dbReference>
<keyword evidence="3 6" id="KW-1133">Transmembrane helix</keyword>
<sequence>MARRRQKLRNGTWIIPSTGERSRRQFTLRSPNLDGPSDDDHMRSLAEGETLKEKAQYTWHNVKVAARLLWAWLNSPNGRGTIKCSIAYLLASMGTFWHPAASFLGPLDGKHIVATIVTYFHPARTAGSQLEAVALAVFAVCYAMLIGMLSMATSVLIGNVWDMQALSYVLILIVFIGFGLGFVGWVKQKLNNPLVSVGVSIASIGIITIITKEGSVHRAEFSTNKIVQYLKILLMAMVISTAVNLLLWPVSARRALRESMRTASTSLGEMLTMISSGFLSGAEEDLNSKPFTKTAAIYRSTLTQMNKNARESKFEYYLLGREQIYRRDKTVVKSMETLRQSLGGLRSAANTQFELLKEVSHNLLSPSSTVSPGTDSFSQNFARSLSASSRNGNHFSTLAAIDEAPDERSDREDESNKNQETLMSLKTPSEIFELFIARLGPSMKSLTHTMAEMLKEPPFGEPGSPIEFNEQFKQSLAEAIRLYNQARGRALEELYKTIEFGRTRSENIQADFEEVAAACGHFSFSLLSFADEMRKYMDALDELRDVTEQNKRTWKWLMFWKKINLPWKSVKEEEEDPERLPLLKPVKRMRQSKLPQGIPDAMKNRRDTIGWDTAPVKGLWSEIVRSTSRNVLKFGRFLSRDDIRFGLKVGIGATLYAMFAFIPATKSLYEHWRGEWGLLSFMIVCSTTVGASNATGLARFTGTIMGAAFVIVNWLITDGNAIGLALLGWAVSFGAFYIMVDRGNGPFGRFILLSYNVSSLYAYSLTQQVEDDDDDEGGLHPRIREIAFHRVVAVAIGIMWGLIVCRLIWPMPARKKFKEGLSVLYLQMGLIWKRGPLAILLRDDISATSYMRIGEQAAMQRYATQLQTLRVAANNEYELRGPFPFETYGRIMTSTQRVLDAFHAMSLVTQKHGRLSEGEKALLYHTANERAQLCARLCHVFQVLASSIMLEYPLTDAIPSVMAIRDKLLGKIFRFRKEHNPDGTEIDVASSEAGNGNGNGNTGNGKDATMLGTMNSVPKLGDVTLEEPDYALLYAYALVTGQVAKELIVVEKEIEGLFGRLDEDALLLQ</sequence>
<dbReference type="PANTHER" id="PTHR47804:SF1">
    <property type="entry name" value="DUF2421 DOMAIN-CONTAINING PROTEIN"/>
    <property type="match status" value="1"/>
</dbReference>
<feature type="region of interest" description="Disordered" evidence="5">
    <location>
        <begin position="397"/>
        <end position="423"/>
    </location>
</feature>
<evidence type="ECO:0000313" key="8">
    <source>
        <dbReference type="EMBL" id="CAJ2502825.1"/>
    </source>
</evidence>
<evidence type="ECO:0000256" key="5">
    <source>
        <dbReference type="SAM" id="MobiDB-lite"/>
    </source>
</evidence>
<feature type="domain" description="Integral membrane bound transporter" evidence="7">
    <location>
        <begin position="667"/>
        <end position="804"/>
    </location>
</feature>
<keyword evidence="4 6" id="KW-0472">Membrane</keyword>
<feature type="region of interest" description="Disordered" evidence="5">
    <location>
        <begin position="983"/>
        <end position="1009"/>
    </location>
</feature>
<evidence type="ECO:0000256" key="4">
    <source>
        <dbReference type="ARBA" id="ARBA00023136"/>
    </source>
</evidence>
<feature type="compositionally biased region" description="Basic and acidic residues" evidence="5">
    <location>
        <begin position="406"/>
        <end position="417"/>
    </location>
</feature>
<protein>
    <submittedName>
        <fullName evidence="8">Uu.00g102190.m01.CDS01</fullName>
    </submittedName>
</protein>
<keyword evidence="9" id="KW-1185">Reference proteome</keyword>
<dbReference type="EMBL" id="CAUWAG010000004">
    <property type="protein sequence ID" value="CAJ2502825.1"/>
    <property type="molecule type" value="Genomic_DNA"/>
</dbReference>
<proteinExistence type="predicted"/>
<dbReference type="AlphaFoldDB" id="A0AAI8VD65"/>
<feature type="transmembrane region" description="Helical" evidence="6">
    <location>
        <begin position="193"/>
        <end position="210"/>
    </location>
</feature>
<reference evidence="8" key="1">
    <citation type="submission" date="2023-10" db="EMBL/GenBank/DDBJ databases">
        <authorList>
            <person name="Hackl T."/>
        </authorList>
    </citation>
    <scope>NUCLEOTIDE SEQUENCE</scope>
</reference>
<feature type="transmembrane region" description="Helical" evidence="6">
    <location>
        <begin position="165"/>
        <end position="186"/>
    </location>
</feature>
<dbReference type="InterPro" id="IPR049453">
    <property type="entry name" value="Memb_transporter_dom"/>
</dbReference>
<dbReference type="InterPro" id="IPR052430">
    <property type="entry name" value="IVT-Associated"/>
</dbReference>
<organism evidence="8 9">
    <name type="scientific">Anthostomella pinea</name>
    <dbReference type="NCBI Taxonomy" id="933095"/>
    <lineage>
        <taxon>Eukaryota</taxon>
        <taxon>Fungi</taxon>
        <taxon>Dikarya</taxon>
        <taxon>Ascomycota</taxon>
        <taxon>Pezizomycotina</taxon>
        <taxon>Sordariomycetes</taxon>
        <taxon>Xylariomycetidae</taxon>
        <taxon>Xylariales</taxon>
        <taxon>Xylariaceae</taxon>
        <taxon>Anthostomella</taxon>
    </lineage>
</organism>
<dbReference type="GO" id="GO:0016020">
    <property type="term" value="C:membrane"/>
    <property type="evidence" value="ECO:0007669"/>
    <property type="project" value="UniProtKB-SubCell"/>
</dbReference>
<accession>A0AAI8VD65</accession>